<comment type="subcellular location">
    <subcellularLocation>
        <location evidence="2">Cytoplasm</location>
    </subcellularLocation>
</comment>
<dbReference type="STRING" id="1384056.N787_08425"/>
<dbReference type="Pfam" id="PF00313">
    <property type="entry name" value="CSD"/>
    <property type="match status" value="1"/>
</dbReference>
<dbReference type="eggNOG" id="COG3326">
    <property type="taxonomic scope" value="Bacteria"/>
</dbReference>
<feature type="transmembrane region" description="Helical" evidence="3">
    <location>
        <begin position="170"/>
        <end position="188"/>
    </location>
</feature>
<keyword evidence="3" id="KW-0812">Transmembrane</keyword>
<dbReference type="InterPro" id="IPR012340">
    <property type="entry name" value="NA-bd_OB-fold"/>
</dbReference>
<dbReference type="InterPro" id="IPR019844">
    <property type="entry name" value="CSD_CS"/>
</dbReference>
<dbReference type="AlphaFoldDB" id="A0A091B767"/>
<name>A0A091B767_9GAMM</name>
<feature type="domain" description="CSD" evidence="4">
    <location>
        <begin position="2"/>
        <end position="67"/>
    </location>
</feature>
<dbReference type="eggNOG" id="COG1278">
    <property type="taxonomic scope" value="Bacteria"/>
</dbReference>
<keyword evidence="1" id="KW-0597">Phosphoprotein</keyword>
<dbReference type="InterPro" id="IPR010718">
    <property type="entry name" value="DUF1294"/>
</dbReference>
<gene>
    <name evidence="5" type="ORF">N787_08425</name>
</gene>
<dbReference type="PATRIC" id="fig|1384056.3.peg.545"/>
<dbReference type="RefSeq" id="WP_034210618.1">
    <property type="nucleotide sequence ID" value="NZ_AVCK01000009.1"/>
</dbReference>
<dbReference type="Gene3D" id="2.40.50.140">
    <property type="entry name" value="Nucleic acid-binding proteins"/>
    <property type="match status" value="1"/>
</dbReference>
<dbReference type="GO" id="GO:0043488">
    <property type="term" value="P:regulation of mRNA stability"/>
    <property type="evidence" value="ECO:0007669"/>
    <property type="project" value="TreeGrafter"/>
</dbReference>
<keyword evidence="6" id="KW-1185">Reference proteome</keyword>
<dbReference type="PANTHER" id="PTHR12962">
    <property type="entry name" value="CALCIUM-REGULATED HEAT STABLE PROTEIN CRHSP-24-RELATED"/>
    <property type="match status" value="1"/>
</dbReference>
<dbReference type="InterPro" id="IPR011129">
    <property type="entry name" value="CSD"/>
</dbReference>
<dbReference type="Pfam" id="PF06961">
    <property type="entry name" value="DUF1294"/>
    <property type="match status" value="1"/>
</dbReference>
<dbReference type="CDD" id="cd04458">
    <property type="entry name" value="CSP_CDS"/>
    <property type="match status" value="1"/>
</dbReference>
<evidence type="ECO:0000313" key="5">
    <source>
        <dbReference type="EMBL" id="KFN47576.1"/>
    </source>
</evidence>
<evidence type="ECO:0000313" key="6">
    <source>
        <dbReference type="Proteomes" id="UP000029393"/>
    </source>
</evidence>
<dbReference type="GO" id="GO:0003730">
    <property type="term" value="F:mRNA 3'-UTR binding"/>
    <property type="evidence" value="ECO:0007669"/>
    <property type="project" value="TreeGrafter"/>
</dbReference>
<evidence type="ECO:0000259" key="4">
    <source>
        <dbReference type="PROSITE" id="PS51857"/>
    </source>
</evidence>
<accession>A0A091B767</accession>
<dbReference type="PROSITE" id="PS00352">
    <property type="entry name" value="CSD_1"/>
    <property type="match status" value="1"/>
</dbReference>
<reference evidence="5 6" key="1">
    <citation type="submission" date="2013-09" db="EMBL/GenBank/DDBJ databases">
        <title>Genome sequencing of Arenimonas metalli.</title>
        <authorList>
            <person name="Chen F."/>
            <person name="Wang G."/>
        </authorList>
    </citation>
    <scope>NUCLEOTIDE SEQUENCE [LARGE SCALE GENOMIC DNA]</scope>
    <source>
        <strain evidence="5 6">CF5-1</strain>
    </source>
</reference>
<evidence type="ECO:0000256" key="1">
    <source>
        <dbReference type="ARBA" id="ARBA00022553"/>
    </source>
</evidence>
<dbReference type="EMBL" id="AVCK01000009">
    <property type="protein sequence ID" value="KFN47576.1"/>
    <property type="molecule type" value="Genomic_DNA"/>
</dbReference>
<dbReference type="GO" id="GO:0005829">
    <property type="term" value="C:cytosol"/>
    <property type="evidence" value="ECO:0007669"/>
    <property type="project" value="UniProtKB-ARBA"/>
</dbReference>
<evidence type="ECO:0000256" key="3">
    <source>
        <dbReference type="SAM" id="Phobius"/>
    </source>
</evidence>
<keyword evidence="3" id="KW-0472">Membrane</keyword>
<feature type="transmembrane region" description="Helical" evidence="3">
    <location>
        <begin position="84"/>
        <end position="102"/>
    </location>
</feature>
<dbReference type="PANTHER" id="PTHR12962:SF1">
    <property type="entry name" value="COLD SHOCK DOMAIN-CONTAINING PROTEIN CG9705"/>
    <property type="match status" value="1"/>
</dbReference>
<dbReference type="SUPFAM" id="SSF50249">
    <property type="entry name" value="Nucleic acid-binding proteins"/>
    <property type="match status" value="1"/>
</dbReference>
<sequence length="192" mass="20607">MRFAGRITEWHDEKGYGFITPNGGGDRVFVHVRAISRAGPRPGPGLQLTYQVERDGRGRMNAVSARPAGRDKPAARGGRSPKGVLALACLAMLVAATAWLGMPALVPAGYAAMSAITFIAYAIDKRAAQAGHRRTPESTLHLMALAGGWPGAMAAQHWLRHKSVKASFLVVYRTTVLLNLGALAAWIFEHRA</sequence>
<dbReference type="PROSITE" id="PS51857">
    <property type="entry name" value="CSD_2"/>
    <property type="match status" value="1"/>
</dbReference>
<dbReference type="InterPro" id="IPR052069">
    <property type="entry name" value="Ca-reg_mRNA-binding_domain"/>
</dbReference>
<feature type="transmembrane region" description="Helical" evidence="3">
    <location>
        <begin position="108"/>
        <end position="124"/>
    </location>
</feature>
<evidence type="ECO:0000256" key="2">
    <source>
        <dbReference type="RuleBase" id="RU000408"/>
    </source>
</evidence>
<comment type="caution">
    <text evidence="5">The sequence shown here is derived from an EMBL/GenBank/DDBJ whole genome shotgun (WGS) entry which is preliminary data.</text>
</comment>
<proteinExistence type="predicted"/>
<dbReference type="OrthoDB" id="72963at2"/>
<protein>
    <recommendedName>
        <fullName evidence="4">CSD domain-containing protein</fullName>
    </recommendedName>
</protein>
<organism evidence="5 6">
    <name type="scientific">Arenimonas metalli CF5-1</name>
    <dbReference type="NCBI Taxonomy" id="1384056"/>
    <lineage>
        <taxon>Bacteria</taxon>
        <taxon>Pseudomonadati</taxon>
        <taxon>Pseudomonadota</taxon>
        <taxon>Gammaproteobacteria</taxon>
        <taxon>Lysobacterales</taxon>
        <taxon>Lysobacteraceae</taxon>
        <taxon>Arenimonas</taxon>
    </lineage>
</organism>
<dbReference type="SMART" id="SM00357">
    <property type="entry name" value="CSP"/>
    <property type="match status" value="1"/>
</dbReference>
<dbReference type="InterPro" id="IPR002059">
    <property type="entry name" value="CSP_DNA-bd"/>
</dbReference>
<dbReference type="Proteomes" id="UP000029393">
    <property type="component" value="Unassembled WGS sequence"/>
</dbReference>
<keyword evidence="3" id="KW-1133">Transmembrane helix</keyword>